<proteinExistence type="predicted"/>
<dbReference type="EMBL" id="KN124946">
    <property type="protein sequence ID" value="KFO19665.1"/>
    <property type="molecule type" value="Genomic_DNA"/>
</dbReference>
<evidence type="ECO:0000313" key="1">
    <source>
        <dbReference type="EMBL" id="KFO19665.1"/>
    </source>
</evidence>
<reference evidence="1 2" key="1">
    <citation type="submission" date="2013-11" db="EMBL/GenBank/DDBJ databases">
        <title>The Damaraland mole rat (Fukomys damarensis) genome and evolution of African mole rats.</title>
        <authorList>
            <person name="Gladyshev V.N."/>
            <person name="Fang X."/>
        </authorList>
    </citation>
    <scope>NUCLEOTIDE SEQUENCE [LARGE SCALE GENOMIC DNA]</scope>
    <source>
        <tissue evidence="1">Liver</tissue>
    </source>
</reference>
<sequence length="170" mass="18371">MCSAGFKPETQQSCVQALCRAALCTSGVWVQTAAFCGAPNTEEVKMSTSGLFLHRWQQPSGESSTPRIIALTQVSWVLRVDRELVQPSWEEARRSGVGDASALPRGRAEAGQFLGGRGLQGPRETGAEDCHCVSTAQEQKQTEKRRLLGRHVLASRAGGDNWMTASSAPR</sequence>
<dbReference type="Proteomes" id="UP000028990">
    <property type="component" value="Unassembled WGS sequence"/>
</dbReference>
<gene>
    <name evidence="1" type="ORF">H920_18976</name>
</gene>
<dbReference type="AlphaFoldDB" id="A0A091CQT1"/>
<name>A0A091CQT1_FUKDA</name>
<protein>
    <submittedName>
        <fullName evidence="1">Uncharacterized protein</fullName>
    </submittedName>
</protein>
<evidence type="ECO:0000313" key="2">
    <source>
        <dbReference type="Proteomes" id="UP000028990"/>
    </source>
</evidence>
<accession>A0A091CQT1</accession>
<keyword evidence="2" id="KW-1185">Reference proteome</keyword>
<organism evidence="1 2">
    <name type="scientific">Fukomys damarensis</name>
    <name type="common">Damaraland mole rat</name>
    <name type="synonym">Cryptomys damarensis</name>
    <dbReference type="NCBI Taxonomy" id="885580"/>
    <lineage>
        <taxon>Eukaryota</taxon>
        <taxon>Metazoa</taxon>
        <taxon>Chordata</taxon>
        <taxon>Craniata</taxon>
        <taxon>Vertebrata</taxon>
        <taxon>Euteleostomi</taxon>
        <taxon>Mammalia</taxon>
        <taxon>Eutheria</taxon>
        <taxon>Euarchontoglires</taxon>
        <taxon>Glires</taxon>
        <taxon>Rodentia</taxon>
        <taxon>Hystricomorpha</taxon>
        <taxon>Bathyergidae</taxon>
        <taxon>Fukomys</taxon>
    </lineage>
</organism>